<dbReference type="AlphaFoldDB" id="A0A0F3NM74"/>
<reference evidence="1 2" key="1">
    <citation type="submission" date="2015-02" db="EMBL/GenBank/DDBJ databases">
        <title>Genome Sequencing of Rickettsiales.</title>
        <authorList>
            <person name="Daugherty S.C."/>
            <person name="Su Q."/>
            <person name="Abolude K."/>
            <person name="Beier-Sexton M."/>
            <person name="Carlyon J.A."/>
            <person name="Carter R."/>
            <person name="Day N.P."/>
            <person name="Dumler S.J."/>
            <person name="Dyachenko V."/>
            <person name="Godinez A."/>
            <person name="Kurtti T.J."/>
            <person name="Lichay M."/>
            <person name="Mullins K.E."/>
            <person name="Ott S."/>
            <person name="Pappas-Brown V."/>
            <person name="Paris D.H."/>
            <person name="Patel P."/>
            <person name="Richards A.L."/>
            <person name="Sadzewicz L."/>
            <person name="Sears K."/>
            <person name="Seidman D."/>
            <person name="Sengamalay N."/>
            <person name="Stenos J."/>
            <person name="Tallon L.J."/>
            <person name="Vincent G."/>
            <person name="Fraser C.M."/>
            <person name="Munderloh U."/>
            <person name="Dunning-Hotopp J.C."/>
        </authorList>
    </citation>
    <scope>NUCLEOTIDE SEQUENCE [LARGE SCALE GENOMIC DNA]</scope>
    <source>
        <strain evidence="1 2">RAC413</strain>
    </source>
</reference>
<sequence length="42" mass="5109">MILIKMRYQYLYKVRNAIDIFNTTRQSNEGFISIKQRVELLT</sequence>
<dbReference type="RefSeq" id="WP_269744820.1">
    <property type="nucleotide sequence ID" value="NZ_LANX01000001.1"/>
</dbReference>
<accession>A0A0F3NM74</accession>
<comment type="caution">
    <text evidence="1">The sequence shown here is derived from an EMBL/GenBank/DDBJ whole genome shotgun (WGS) entry which is preliminary data.</text>
</comment>
<name>A0A0F3NM74_9RICK</name>
<protein>
    <submittedName>
        <fullName evidence="1">Uncharacterized protein</fullName>
    </submittedName>
</protein>
<evidence type="ECO:0000313" key="2">
    <source>
        <dbReference type="Proteomes" id="UP000033562"/>
    </source>
</evidence>
<organism evidence="1 2">
    <name type="scientific">Candidatus Neoehrlichia procyonis str. RAC413</name>
    <dbReference type="NCBI Taxonomy" id="1359163"/>
    <lineage>
        <taxon>Bacteria</taxon>
        <taxon>Pseudomonadati</taxon>
        <taxon>Pseudomonadota</taxon>
        <taxon>Alphaproteobacteria</taxon>
        <taxon>Rickettsiales</taxon>
        <taxon>Anaplasmataceae</taxon>
        <taxon>Candidatus Neoehrlichia</taxon>
    </lineage>
</organism>
<gene>
    <name evidence="1" type="ORF">NLO413_0167</name>
</gene>
<dbReference type="EMBL" id="LANX01000001">
    <property type="protein sequence ID" value="KJV68802.1"/>
    <property type="molecule type" value="Genomic_DNA"/>
</dbReference>
<evidence type="ECO:0000313" key="1">
    <source>
        <dbReference type="EMBL" id="KJV68802.1"/>
    </source>
</evidence>
<keyword evidence="2" id="KW-1185">Reference proteome</keyword>
<proteinExistence type="predicted"/>
<dbReference type="Proteomes" id="UP000033562">
    <property type="component" value="Unassembled WGS sequence"/>
</dbReference>